<sequence length="204" mass="21726">MTPRTTRRRRSCRRRGLAPAAAALLAVLCLPAPPAAETVPEGAWFEHPFGGRRSYQGDWLVVCDEAGRGPCRAVQYVHLVDGGFFGKGRLSVNPDAEGGPVLTLWGRELDAAGTARRGLGIAIDGGPERVVDVRPGGPDGPGDPQKVTVPDAEGLIEAMRAGRWMHVRAAGAEEIYSLRGIAGALDAMEADREAFGPPSRRRAR</sequence>
<feature type="signal peptide" evidence="1">
    <location>
        <begin position="1"/>
        <end position="35"/>
    </location>
</feature>
<reference evidence="2 3" key="1">
    <citation type="submission" date="2018-03" db="EMBL/GenBank/DDBJ databases">
        <title>Genomic Encyclopedia of Archaeal and Bacterial Type Strains, Phase II (KMG-II): from individual species to whole genera.</title>
        <authorList>
            <person name="Goeker M."/>
        </authorList>
    </citation>
    <scope>NUCLEOTIDE SEQUENCE [LARGE SCALE GENOMIC DNA]</scope>
    <source>
        <strain evidence="2 3">DSM 29318</strain>
    </source>
</reference>
<gene>
    <name evidence="2" type="ORF">BCF33_2129</name>
</gene>
<keyword evidence="3" id="KW-1185">Reference proteome</keyword>
<dbReference type="AlphaFoldDB" id="A0A2T0X2S7"/>
<dbReference type="EMBL" id="PVTT01000002">
    <property type="protein sequence ID" value="PRY93262.1"/>
    <property type="molecule type" value="Genomic_DNA"/>
</dbReference>
<dbReference type="Gene3D" id="2.60.40.1880">
    <property type="entry name" value="Invasion associated locus B (IalB) protein"/>
    <property type="match status" value="1"/>
</dbReference>
<organism evidence="2 3">
    <name type="scientific">Hasllibacter halocynthiae</name>
    <dbReference type="NCBI Taxonomy" id="595589"/>
    <lineage>
        <taxon>Bacteria</taxon>
        <taxon>Pseudomonadati</taxon>
        <taxon>Pseudomonadota</taxon>
        <taxon>Alphaproteobacteria</taxon>
        <taxon>Rhodobacterales</taxon>
        <taxon>Roseobacteraceae</taxon>
        <taxon>Hasllibacter</taxon>
    </lineage>
</organism>
<dbReference type="RefSeq" id="WP_106160867.1">
    <property type="nucleotide sequence ID" value="NZ_PVTT01000002.1"/>
</dbReference>
<proteinExistence type="predicted"/>
<evidence type="ECO:0000313" key="2">
    <source>
        <dbReference type="EMBL" id="PRY93262.1"/>
    </source>
</evidence>
<evidence type="ECO:0000313" key="3">
    <source>
        <dbReference type="Proteomes" id="UP000238801"/>
    </source>
</evidence>
<dbReference type="OrthoDB" id="7823834at2"/>
<accession>A0A2T0X2S7</accession>
<feature type="chain" id="PRO_5015469385" evidence="1">
    <location>
        <begin position="36"/>
        <end position="204"/>
    </location>
</feature>
<keyword evidence="1" id="KW-0732">Signal</keyword>
<dbReference type="InterPro" id="IPR038696">
    <property type="entry name" value="IalB_sf"/>
</dbReference>
<protein>
    <submittedName>
        <fullName evidence="2">Invasion protein IalB</fullName>
    </submittedName>
</protein>
<dbReference type="Proteomes" id="UP000238801">
    <property type="component" value="Unassembled WGS sequence"/>
</dbReference>
<comment type="caution">
    <text evidence="2">The sequence shown here is derived from an EMBL/GenBank/DDBJ whole genome shotgun (WGS) entry which is preliminary data.</text>
</comment>
<evidence type="ECO:0000256" key="1">
    <source>
        <dbReference type="SAM" id="SignalP"/>
    </source>
</evidence>
<name>A0A2T0X2S7_9RHOB</name>